<evidence type="ECO:0000256" key="11">
    <source>
        <dbReference type="PROSITE-ProRule" id="PRU01360"/>
    </source>
</evidence>
<evidence type="ECO:0000256" key="6">
    <source>
        <dbReference type="ARBA" id="ARBA00023004"/>
    </source>
</evidence>
<dbReference type="PANTHER" id="PTHR32552">
    <property type="entry name" value="FERRICHROME IRON RECEPTOR-RELATED"/>
    <property type="match status" value="1"/>
</dbReference>
<feature type="short sequence motif" description="TonB box" evidence="12">
    <location>
        <begin position="27"/>
        <end position="33"/>
    </location>
</feature>
<gene>
    <name evidence="16" type="ORF">HAD_10820</name>
</gene>
<dbReference type="InterPro" id="IPR010916">
    <property type="entry name" value="TonB_box_CS"/>
</dbReference>
<dbReference type="Pfam" id="PF07715">
    <property type="entry name" value="Plug"/>
    <property type="match status" value="1"/>
</dbReference>
<keyword evidence="10 11" id="KW-0998">Cell outer membrane</keyword>
<comment type="caution">
    <text evidence="16">The sequence shown here is derived from an EMBL/GenBank/DDBJ whole genome shotgun (WGS) entry which is preliminary data.</text>
</comment>
<dbReference type="Gene3D" id="2.40.170.20">
    <property type="entry name" value="TonB-dependent receptor, beta-barrel domain"/>
    <property type="match status" value="1"/>
</dbReference>
<accession>A0A069E7W4</accession>
<keyword evidence="17" id="KW-1185">Reference proteome</keyword>
<dbReference type="InterPro" id="IPR039426">
    <property type="entry name" value="TonB-dep_rcpt-like"/>
</dbReference>
<sequence length="777" mass="84895">MTGVSATSLGTFTATAQEDDTVSRQNTITVTATRRDESLVDVPYNISAVTGESIEAASILDDAELLRSIPGVAVVDRGARNSGTMNSARIRGLAVDSNGLGDYAVSAVASVSTYVNDTPIFANFLLRDLERVEVLRGPQGTLYGSGSLGGTIRYITRDPDLGEYNGYVSASGSSVEGSEGLGYSVDGAFNMPIGDKAALRIVGSVGDYPGITDYVNVYELDSSGIPVAPNGILDTAASYKSVEDADTVDVWMGRATLLLEPTDKMSIKIVHTRQSDEVGGRRQSTVGQDGFGNTYGDYENGSIQLEPSSRDINATSLEAEFDLGFATLTSSTSHYDHTGESVSENTGFYAQAGFLSFYYTYPRPMASAVRTFADEAVVQEVRLVSDDGDAFDYVVGGFYRKQQLEGTQSSFLRGFKNWWDAYLPFAATAVTRDQDFAYRRTENFEEVSLFGELTWHTSPDLDLTVGARYFDNKSENVTFLDLPLYAGVSDPTNASFSASEDDVLFKVNASWHYNEYDMLYATISEGYRRGGSNAVPLTGSFAEDPRWQLYTPDSVVNYEVGVKGERGDIRYDVSAFLVDWTDPQLNTASTNWGFFTVQNGGEAQSYGLEASLDGYLNDNWHYSLGYAYVNAELTKDFYAPDRPAPAAPIALDGAMLPGTPEHQLNWALDYTRDLNNWTWYSRVDGYYQSETRNGVGVSPTYNVPLDGFAIWNATTTFTRNNTSFSLWMKNIANDDGVTGVFTEAYMGTAPAQGYFGNANKQLISLPRTIGVTVRQNF</sequence>
<dbReference type="SUPFAM" id="SSF56935">
    <property type="entry name" value="Porins"/>
    <property type="match status" value="1"/>
</dbReference>
<dbReference type="InterPro" id="IPR000531">
    <property type="entry name" value="Beta-barrel_TonB"/>
</dbReference>
<evidence type="ECO:0000259" key="15">
    <source>
        <dbReference type="Pfam" id="PF07715"/>
    </source>
</evidence>
<dbReference type="GO" id="GO:0006826">
    <property type="term" value="P:iron ion transport"/>
    <property type="evidence" value="ECO:0007669"/>
    <property type="project" value="UniProtKB-KW"/>
</dbReference>
<evidence type="ECO:0000256" key="7">
    <source>
        <dbReference type="ARBA" id="ARBA00023065"/>
    </source>
</evidence>
<comment type="similarity">
    <text evidence="11 13">Belongs to the TonB-dependent receptor family.</text>
</comment>
<proteinExistence type="inferred from homology"/>
<dbReference type="GO" id="GO:0009279">
    <property type="term" value="C:cell outer membrane"/>
    <property type="evidence" value="ECO:0007669"/>
    <property type="project" value="UniProtKB-SubCell"/>
</dbReference>
<keyword evidence="4" id="KW-0410">Iron transport</keyword>
<feature type="domain" description="TonB-dependent receptor plug" evidence="15">
    <location>
        <begin position="39"/>
        <end position="151"/>
    </location>
</feature>
<evidence type="ECO:0000256" key="13">
    <source>
        <dbReference type="RuleBase" id="RU003357"/>
    </source>
</evidence>
<dbReference type="Pfam" id="PF00593">
    <property type="entry name" value="TonB_dep_Rec_b-barrel"/>
    <property type="match status" value="1"/>
</dbReference>
<evidence type="ECO:0000256" key="8">
    <source>
        <dbReference type="ARBA" id="ARBA00023077"/>
    </source>
</evidence>
<keyword evidence="8 12" id="KW-0798">TonB box</keyword>
<dbReference type="InterPro" id="IPR036942">
    <property type="entry name" value="Beta-barrel_TonB_sf"/>
</dbReference>
<keyword evidence="9 11" id="KW-0472">Membrane</keyword>
<keyword evidence="2 11" id="KW-0813">Transport</keyword>
<keyword evidence="3 11" id="KW-1134">Transmembrane beta strand</keyword>
<dbReference type="EMBL" id="ARYH01000001">
    <property type="protein sequence ID" value="KCZ86173.1"/>
    <property type="molecule type" value="Genomic_DNA"/>
</dbReference>
<keyword evidence="7" id="KW-0406">Ion transport</keyword>
<dbReference type="PANTHER" id="PTHR32552:SF81">
    <property type="entry name" value="TONB-DEPENDENT OUTER MEMBRANE RECEPTOR"/>
    <property type="match status" value="1"/>
</dbReference>
<evidence type="ECO:0000256" key="10">
    <source>
        <dbReference type="ARBA" id="ARBA00023237"/>
    </source>
</evidence>
<dbReference type="PROSITE" id="PS00430">
    <property type="entry name" value="TONB_DEPENDENT_REC_1"/>
    <property type="match status" value="1"/>
</dbReference>
<dbReference type="eggNOG" id="COG4771">
    <property type="taxonomic scope" value="Bacteria"/>
</dbReference>
<evidence type="ECO:0000313" key="17">
    <source>
        <dbReference type="Proteomes" id="UP000027446"/>
    </source>
</evidence>
<comment type="subcellular location">
    <subcellularLocation>
        <location evidence="1 11">Cell outer membrane</location>
        <topology evidence="1 11">Multi-pass membrane protein</topology>
    </subcellularLocation>
</comment>
<evidence type="ECO:0000313" key="16">
    <source>
        <dbReference type="EMBL" id="KCZ86173.1"/>
    </source>
</evidence>
<reference evidence="16 17" key="1">
    <citation type="journal article" date="2014" name="Antonie Van Leeuwenhoek">
        <title>Hyphomonas beringensis sp. nov. and Hyphomonas chukchiensis sp. nov., isolated from surface seawater of the Bering Sea and Chukchi Sea.</title>
        <authorList>
            <person name="Li C."/>
            <person name="Lai Q."/>
            <person name="Li G."/>
            <person name="Dong C."/>
            <person name="Wang J."/>
            <person name="Liao Y."/>
            <person name="Shao Z."/>
        </authorList>
    </citation>
    <scope>NUCLEOTIDE SEQUENCE [LARGE SCALE GENOMIC DNA]</scope>
    <source>
        <strain evidence="16 17">MHS-3</strain>
    </source>
</reference>
<organism evidence="16 17">
    <name type="scientific">Hyphomonas adhaerens MHS-3</name>
    <dbReference type="NCBI Taxonomy" id="1280949"/>
    <lineage>
        <taxon>Bacteria</taxon>
        <taxon>Pseudomonadati</taxon>
        <taxon>Pseudomonadota</taxon>
        <taxon>Alphaproteobacteria</taxon>
        <taxon>Hyphomonadales</taxon>
        <taxon>Hyphomonadaceae</taxon>
        <taxon>Hyphomonas</taxon>
    </lineage>
</organism>
<dbReference type="Proteomes" id="UP000027446">
    <property type="component" value="Unassembled WGS sequence"/>
</dbReference>
<protein>
    <submittedName>
        <fullName evidence="16">TonB-dependent receptor</fullName>
    </submittedName>
</protein>
<evidence type="ECO:0000256" key="5">
    <source>
        <dbReference type="ARBA" id="ARBA00022692"/>
    </source>
</evidence>
<feature type="domain" description="TonB-dependent receptor-like beta-barrel" evidence="14">
    <location>
        <begin position="276"/>
        <end position="731"/>
    </location>
</feature>
<evidence type="ECO:0000256" key="2">
    <source>
        <dbReference type="ARBA" id="ARBA00022448"/>
    </source>
</evidence>
<dbReference type="STRING" id="1280949.HAD_10820"/>
<evidence type="ECO:0000256" key="12">
    <source>
        <dbReference type="PROSITE-ProRule" id="PRU10143"/>
    </source>
</evidence>
<evidence type="ECO:0000256" key="3">
    <source>
        <dbReference type="ARBA" id="ARBA00022452"/>
    </source>
</evidence>
<evidence type="ECO:0000256" key="1">
    <source>
        <dbReference type="ARBA" id="ARBA00004571"/>
    </source>
</evidence>
<dbReference type="PATRIC" id="fig|1280949.3.peg.2214"/>
<evidence type="ECO:0000256" key="9">
    <source>
        <dbReference type="ARBA" id="ARBA00023136"/>
    </source>
</evidence>
<keyword evidence="5 11" id="KW-0812">Transmembrane</keyword>
<evidence type="ECO:0000256" key="4">
    <source>
        <dbReference type="ARBA" id="ARBA00022496"/>
    </source>
</evidence>
<name>A0A069E7W4_9PROT</name>
<keyword evidence="16" id="KW-0675">Receptor</keyword>
<evidence type="ECO:0000259" key="14">
    <source>
        <dbReference type="Pfam" id="PF00593"/>
    </source>
</evidence>
<dbReference type="PROSITE" id="PS52016">
    <property type="entry name" value="TONB_DEPENDENT_REC_3"/>
    <property type="match status" value="1"/>
</dbReference>
<keyword evidence="6" id="KW-0408">Iron</keyword>
<dbReference type="AlphaFoldDB" id="A0A069E7W4"/>
<dbReference type="InterPro" id="IPR012910">
    <property type="entry name" value="Plug_dom"/>
</dbReference>